<evidence type="ECO:0000256" key="5">
    <source>
        <dbReference type="SAM" id="MobiDB-lite"/>
    </source>
</evidence>
<feature type="domain" description="Orn/DAP/Arg decarboxylase 2 C-terminal" evidence="6">
    <location>
        <begin position="466"/>
        <end position="566"/>
    </location>
</feature>
<dbReference type="Gene3D" id="2.40.37.10">
    <property type="entry name" value="Lyase, Ornithine Decarboxylase, Chain A, domain 1"/>
    <property type="match status" value="1"/>
</dbReference>
<sequence>MEPIAGTVPAPPRRARRRSPGTACPAAASGTGAPEEGGRPAPRPGSGPRLPAAHHPPAGWRHPGARRGRAPRASQGLKGDVTGHDDSRTVVRAAGSRTRCRPVSGDAAGQGEGFVVRVPLYLRPRLEPPLSSLLADAPFLHSLADALGSPLNLLLPDRIAENADRFRGVYREHRLTGRVYFAHKANRSASLIRRLAVADPAAVGVDVASLGELRHTLACGVTPDRIMATGPKDPEFLWLAARTGATVNLDSPTELGQLADLVRKYTLPRVDVLLRLSAFETATGPGVSGVKALSRRSRFGSPLREAGALLDAAERHRDAVRLTGVAHHLDTTGLAEKAAALEQSVTVLDECRARGLDPRVIDIGGGFGVGYVAEAGQWERYTSELGNAVLGTRPALTWRDHGYGLRNEGGTLRGALALYPAHRPTAGPGYLDELLSHPSPASGRPPATLLLEHLYDLVCEPGRALADQCGLSLARVIDVRRAGHDSEDLLVRLGMNAGDMSLEEHGVLVDPVLVPRTPLPEQADDSGPAEVYLAGNLCLEADLITRRKVFLPRRPRAGDLLAFANTAGYAMDFRAHRAQRQPVARTVAVTREGASWRWCPDEDYWPITGTGGPTS</sequence>
<evidence type="ECO:0000259" key="6">
    <source>
        <dbReference type="Pfam" id="PF00278"/>
    </source>
</evidence>
<evidence type="ECO:0000256" key="4">
    <source>
        <dbReference type="RuleBase" id="RU003737"/>
    </source>
</evidence>
<dbReference type="InterPro" id="IPR009006">
    <property type="entry name" value="Ala_racemase/Decarboxylase_C"/>
</dbReference>
<evidence type="ECO:0000313" key="8">
    <source>
        <dbReference type="EMBL" id="RKM91704.1"/>
    </source>
</evidence>
<feature type="domain" description="Orn/DAP/Arg decarboxylase 2 N-terminal" evidence="7">
    <location>
        <begin position="170"/>
        <end position="389"/>
    </location>
</feature>
<keyword evidence="2 3" id="KW-0663">Pyridoxal phosphate</keyword>
<dbReference type="InterPro" id="IPR042152">
    <property type="entry name" value="Y4yA-like"/>
</dbReference>
<name>A0A420UW61_9ACTN</name>
<dbReference type="PRINTS" id="PR01179">
    <property type="entry name" value="ODADCRBXLASE"/>
</dbReference>
<dbReference type="OrthoDB" id="3275594at2"/>
<evidence type="ECO:0000256" key="3">
    <source>
        <dbReference type="PIRSR" id="PIRSR600183-50"/>
    </source>
</evidence>
<protein>
    <submittedName>
        <fullName evidence="8">Y4yA family PLP-dependent enzyme</fullName>
    </submittedName>
</protein>
<dbReference type="GO" id="GO:0009089">
    <property type="term" value="P:lysine biosynthetic process via diaminopimelate"/>
    <property type="evidence" value="ECO:0007669"/>
    <property type="project" value="TreeGrafter"/>
</dbReference>
<dbReference type="PANTHER" id="PTHR43727">
    <property type="entry name" value="DIAMINOPIMELATE DECARBOXYLASE"/>
    <property type="match status" value="1"/>
</dbReference>
<comment type="caution">
    <text evidence="8">The sequence shown here is derived from an EMBL/GenBank/DDBJ whole genome shotgun (WGS) entry which is preliminary data.</text>
</comment>
<dbReference type="CDD" id="cd06842">
    <property type="entry name" value="PLPDE_III_Y4yA_like"/>
    <property type="match status" value="1"/>
</dbReference>
<dbReference type="SUPFAM" id="SSF51419">
    <property type="entry name" value="PLP-binding barrel"/>
    <property type="match status" value="1"/>
</dbReference>
<evidence type="ECO:0000256" key="1">
    <source>
        <dbReference type="ARBA" id="ARBA00001933"/>
    </source>
</evidence>
<dbReference type="Pfam" id="PF00278">
    <property type="entry name" value="Orn_DAP_Arg_deC"/>
    <property type="match status" value="1"/>
</dbReference>
<comment type="similarity">
    <text evidence="4">Belongs to the Orn/Lys/Arg decarboxylase class-II family.</text>
</comment>
<organism evidence="8 9">
    <name type="scientific">Streptomyces xinghaiensis</name>
    <dbReference type="NCBI Taxonomy" id="1038928"/>
    <lineage>
        <taxon>Bacteria</taxon>
        <taxon>Bacillati</taxon>
        <taxon>Actinomycetota</taxon>
        <taxon>Actinomycetes</taxon>
        <taxon>Kitasatosporales</taxon>
        <taxon>Streptomycetaceae</taxon>
        <taxon>Streptomyces</taxon>
    </lineage>
</organism>
<dbReference type="InterPro" id="IPR022644">
    <property type="entry name" value="De-COase2_N"/>
</dbReference>
<feature type="compositionally biased region" description="Low complexity" evidence="5">
    <location>
        <begin position="44"/>
        <end position="62"/>
    </location>
</feature>
<accession>A0A420UW61</accession>
<dbReference type="AlphaFoldDB" id="A0A420UW61"/>
<dbReference type="Pfam" id="PF02784">
    <property type="entry name" value="Orn_Arg_deC_N"/>
    <property type="match status" value="1"/>
</dbReference>
<dbReference type="Gene3D" id="3.20.20.10">
    <property type="entry name" value="Alanine racemase"/>
    <property type="match status" value="1"/>
</dbReference>
<feature type="region of interest" description="Disordered" evidence="5">
    <location>
        <begin position="1"/>
        <end position="87"/>
    </location>
</feature>
<evidence type="ECO:0000313" key="9">
    <source>
        <dbReference type="Proteomes" id="UP000028058"/>
    </source>
</evidence>
<dbReference type="EMBL" id="JNAD02000016">
    <property type="protein sequence ID" value="RKM91704.1"/>
    <property type="molecule type" value="Genomic_DNA"/>
</dbReference>
<dbReference type="InterPro" id="IPR000183">
    <property type="entry name" value="Orn/DAP/Arg_de-COase"/>
</dbReference>
<keyword evidence="9" id="KW-1185">Reference proteome</keyword>
<evidence type="ECO:0000259" key="7">
    <source>
        <dbReference type="Pfam" id="PF02784"/>
    </source>
</evidence>
<dbReference type="PANTHER" id="PTHR43727:SF2">
    <property type="entry name" value="GROUP IV DECARBOXYLASE"/>
    <property type="match status" value="1"/>
</dbReference>
<dbReference type="InterPro" id="IPR022643">
    <property type="entry name" value="De-COase2_C"/>
</dbReference>
<reference evidence="8 9" key="1">
    <citation type="journal article" date="2014" name="Genome Announc.">
        <title>Draft Genome Sequence of Streptomyces fradiae ATCC 19609, a Strain Highly Sensitive to Antibiotics.</title>
        <authorList>
            <person name="Bekker O.B."/>
            <person name="Klimina K.M."/>
            <person name="Vatlin A.A."/>
            <person name="Zakharevich N.V."/>
            <person name="Kasianov A.S."/>
            <person name="Danilenko V.N."/>
        </authorList>
    </citation>
    <scope>NUCLEOTIDE SEQUENCE [LARGE SCALE GENOMIC DNA]</scope>
    <source>
        <strain evidence="8 9">ATCC 19609</strain>
    </source>
</reference>
<proteinExistence type="inferred from homology"/>
<dbReference type="Proteomes" id="UP000028058">
    <property type="component" value="Unassembled WGS sequence"/>
</dbReference>
<feature type="modified residue" description="N6-(pyridoxal phosphate)lysine" evidence="3">
    <location>
        <position position="184"/>
    </location>
</feature>
<dbReference type="GO" id="GO:0008836">
    <property type="term" value="F:diaminopimelate decarboxylase activity"/>
    <property type="evidence" value="ECO:0007669"/>
    <property type="project" value="TreeGrafter"/>
</dbReference>
<dbReference type="InterPro" id="IPR029066">
    <property type="entry name" value="PLP-binding_barrel"/>
</dbReference>
<evidence type="ECO:0000256" key="2">
    <source>
        <dbReference type="ARBA" id="ARBA00022898"/>
    </source>
</evidence>
<gene>
    <name evidence="8" type="ORF">SFRA_027330</name>
</gene>
<feature type="active site" description="Proton donor" evidence="3">
    <location>
        <position position="538"/>
    </location>
</feature>
<comment type="cofactor">
    <cofactor evidence="1 3">
        <name>pyridoxal 5'-phosphate</name>
        <dbReference type="ChEBI" id="CHEBI:597326"/>
    </cofactor>
</comment>
<dbReference type="SUPFAM" id="SSF50621">
    <property type="entry name" value="Alanine racemase C-terminal domain-like"/>
    <property type="match status" value="1"/>
</dbReference>